<sequence length="170" mass="18066">MAAWGAYTEVARQKAVGRGRKVAAPPPNFPLVSSLRRNLGQDPTPPWSDPVPPRANLVPPRTMDLVGVERQHNTTWKPTRCGVGGGDGIRKPTQQVVGMDNNNADEVSYGLAGGTADGGSQLQGGRRQQSWVRWLVALLVAIFPDGGPTHSGVVGIDGAGVQRRGVDCWI</sequence>
<dbReference type="InParanoid" id="A0A0P0XV58"/>
<reference evidence="2" key="1">
    <citation type="journal article" date="2005" name="Nature">
        <title>The map-based sequence of the rice genome.</title>
        <authorList>
            <consortium name="International rice genome sequencing project (IRGSP)"/>
            <person name="Matsumoto T."/>
            <person name="Wu J."/>
            <person name="Kanamori H."/>
            <person name="Katayose Y."/>
            <person name="Fujisawa M."/>
            <person name="Namiki N."/>
            <person name="Mizuno H."/>
            <person name="Yamamoto K."/>
            <person name="Antonio B.A."/>
            <person name="Baba T."/>
            <person name="Sakata K."/>
            <person name="Nagamura Y."/>
            <person name="Aoki H."/>
            <person name="Arikawa K."/>
            <person name="Arita K."/>
            <person name="Bito T."/>
            <person name="Chiden Y."/>
            <person name="Fujitsuka N."/>
            <person name="Fukunaka R."/>
            <person name="Hamada M."/>
            <person name="Harada C."/>
            <person name="Hayashi A."/>
            <person name="Hijishita S."/>
            <person name="Honda M."/>
            <person name="Hosokawa S."/>
            <person name="Ichikawa Y."/>
            <person name="Idonuma A."/>
            <person name="Iijima M."/>
            <person name="Ikeda M."/>
            <person name="Ikeno M."/>
            <person name="Ito K."/>
            <person name="Ito S."/>
            <person name="Ito T."/>
            <person name="Ito Y."/>
            <person name="Ito Y."/>
            <person name="Iwabuchi A."/>
            <person name="Kamiya K."/>
            <person name="Karasawa W."/>
            <person name="Kurita K."/>
            <person name="Katagiri S."/>
            <person name="Kikuta A."/>
            <person name="Kobayashi H."/>
            <person name="Kobayashi N."/>
            <person name="Machita K."/>
            <person name="Maehara T."/>
            <person name="Masukawa M."/>
            <person name="Mizubayashi T."/>
            <person name="Mukai Y."/>
            <person name="Nagasaki H."/>
            <person name="Nagata Y."/>
            <person name="Naito S."/>
            <person name="Nakashima M."/>
            <person name="Nakama Y."/>
            <person name="Nakamichi Y."/>
            <person name="Nakamura M."/>
            <person name="Meguro A."/>
            <person name="Negishi M."/>
            <person name="Ohta I."/>
            <person name="Ohta T."/>
            <person name="Okamoto M."/>
            <person name="Ono N."/>
            <person name="Saji S."/>
            <person name="Sakaguchi M."/>
            <person name="Sakai K."/>
            <person name="Shibata M."/>
            <person name="Shimokawa T."/>
            <person name="Song J."/>
            <person name="Takazaki Y."/>
            <person name="Terasawa K."/>
            <person name="Tsugane M."/>
            <person name="Tsuji K."/>
            <person name="Ueda S."/>
            <person name="Waki K."/>
            <person name="Yamagata H."/>
            <person name="Yamamoto M."/>
            <person name="Yamamoto S."/>
            <person name="Yamane H."/>
            <person name="Yoshiki S."/>
            <person name="Yoshihara R."/>
            <person name="Yukawa K."/>
            <person name="Zhong H."/>
            <person name="Yano M."/>
            <person name="Yuan Q."/>
            <person name="Ouyang S."/>
            <person name="Liu J."/>
            <person name="Jones K.M."/>
            <person name="Gansberger K."/>
            <person name="Moffat K."/>
            <person name="Hill J."/>
            <person name="Bera J."/>
            <person name="Fadrosh D."/>
            <person name="Jin S."/>
            <person name="Johri S."/>
            <person name="Kim M."/>
            <person name="Overton L."/>
            <person name="Reardon M."/>
            <person name="Tsitrin T."/>
            <person name="Vuong H."/>
            <person name="Weaver B."/>
            <person name="Ciecko A."/>
            <person name="Tallon L."/>
            <person name="Jackson J."/>
            <person name="Pai G."/>
            <person name="Aken S.V."/>
            <person name="Utterback T."/>
            <person name="Reidmuller S."/>
            <person name="Feldblyum T."/>
            <person name="Hsiao J."/>
            <person name="Zismann V."/>
            <person name="Iobst S."/>
            <person name="de Vazeille A.R."/>
            <person name="Buell C.R."/>
            <person name="Ying K."/>
            <person name="Li Y."/>
            <person name="Lu T."/>
            <person name="Huang Y."/>
            <person name="Zhao Q."/>
            <person name="Feng Q."/>
            <person name="Zhang L."/>
            <person name="Zhu J."/>
            <person name="Weng Q."/>
            <person name="Mu J."/>
            <person name="Lu Y."/>
            <person name="Fan D."/>
            <person name="Liu Y."/>
            <person name="Guan J."/>
            <person name="Zhang Y."/>
            <person name="Yu S."/>
            <person name="Liu X."/>
            <person name="Zhang Y."/>
            <person name="Hong G."/>
            <person name="Han B."/>
            <person name="Choisne N."/>
            <person name="Demange N."/>
            <person name="Orjeda G."/>
            <person name="Samain S."/>
            <person name="Cattolico L."/>
            <person name="Pelletier E."/>
            <person name="Couloux A."/>
            <person name="Segurens B."/>
            <person name="Wincker P."/>
            <person name="D'Hont A."/>
            <person name="Scarpelli C."/>
            <person name="Weissenbach J."/>
            <person name="Salanoubat M."/>
            <person name="Quetier F."/>
            <person name="Yu Y."/>
            <person name="Kim H.R."/>
            <person name="Rambo T."/>
            <person name="Currie J."/>
            <person name="Collura K."/>
            <person name="Luo M."/>
            <person name="Yang T."/>
            <person name="Ammiraju J.S.S."/>
            <person name="Engler F."/>
            <person name="Soderlund C."/>
            <person name="Wing R.A."/>
            <person name="Palmer L.E."/>
            <person name="de la Bastide M."/>
            <person name="Spiegel L."/>
            <person name="Nascimento L."/>
            <person name="Zutavern T."/>
            <person name="O'Shaughnessy A."/>
            <person name="Dike S."/>
            <person name="Dedhia N."/>
            <person name="Preston R."/>
            <person name="Balija V."/>
            <person name="McCombie W.R."/>
            <person name="Chow T."/>
            <person name="Chen H."/>
            <person name="Chung M."/>
            <person name="Chen C."/>
            <person name="Shaw J."/>
            <person name="Wu H."/>
            <person name="Hsiao K."/>
            <person name="Chao Y."/>
            <person name="Chu M."/>
            <person name="Cheng C."/>
            <person name="Hour A."/>
            <person name="Lee P."/>
            <person name="Lin S."/>
            <person name="Lin Y."/>
            <person name="Liou J."/>
            <person name="Liu S."/>
            <person name="Hsing Y."/>
            <person name="Raghuvanshi S."/>
            <person name="Mohanty A."/>
            <person name="Bharti A.K."/>
            <person name="Gaur A."/>
            <person name="Gupta V."/>
            <person name="Kumar D."/>
            <person name="Ravi V."/>
            <person name="Vij S."/>
            <person name="Kapur A."/>
            <person name="Khurana P."/>
            <person name="Khurana P."/>
            <person name="Khurana J.P."/>
            <person name="Tyagi A.K."/>
            <person name="Gaikwad K."/>
            <person name="Singh A."/>
            <person name="Dalal V."/>
            <person name="Srivastava S."/>
            <person name="Dixit A."/>
            <person name="Pal A.K."/>
            <person name="Ghazi I.A."/>
            <person name="Yadav M."/>
            <person name="Pandit A."/>
            <person name="Bhargava A."/>
            <person name="Sureshbabu K."/>
            <person name="Batra K."/>
            <person name="Sharma T.R."/>
            <person name="Mohapatra T."/>
            <person name="Singh N.K."/>
            <person name="Messing J."/>
            <person name="Nelson A.B."/>
            <person name="Fuks G."/>
            <person name="Kavchok S."/>
            <person name="Keizer G."/>
            <person name="Linton E."/>
            <person name="Llaca V."/>
            <person name="Song R."/>
            <person name="Tanyolac B."/>
            <person name="Young S."/>
            <person name="Ho-Il K."/>
            <person name="Hahn J.H."/>
            <person name="Sangsakoo G."/>
            <person name="Vanavichit A."/>
            <person name="de Mattos Luiz.A.T."/>
            <person name="Zimmer P.D."/>
            <person name="Malone G."/>
            <person name="Dellagostin O."/>
            <person name="de Oliveira A.C."/>
            <person name="Bevan M."/>
            <person name="Bancroft I."/>
            <person name="Minx P."/>
            <person name="Cordum H."/>
            <person name="Wilson R."/>
            <person name="Cheng Z."/>
            <person name="Jin W."/>
            <person name="Jiang J."/>
            <person name="Leong S.A."/>
            <person name="Iwama H."/>
            <person name="Gojobori T."/>
            <person name="Itoh T."/>
            <person name="Niimura Y."/>
            <person name="Fujii Y."/>
            <person name="Habara T."/>
            <person name="Sakai H."/>
            <person name="Sato Y."/>
            <person name="Wilson G."/>
            <person name="Kumar K."/>
            <person name="McCouch S."/>
            <person name="Juretic N."/>
            <person name="Hoen D."/>
            <person name="Wright S."/>
            <person name="Bruskiewich R."/>
            <person name="Bureau T."/>
            <person name="Miyao A."/>
            <person name="Hirochika H."/>
            <person name="Nishikawa T."/>
            <person name="Kadowaki K."/>
            <person name="Sugiura M."/>
            <person name="Burr B."/>
            <person name="Sasaki T."/>
        </authorList>
    </citation>
    <scope>NUCLEOTIDE SEQUENCE [LARGE SCALE GENOMIC DNA]</scope>
    <source>
        <strain evidence="2">cv. Nipponbare</strain>
    </source>
</reference>
<protein>
    <submittedName>
        <fullName evidence="1">Os10g0443951 protein</fullName>
    </submittedName>
</protein>
<name>A0A0P0XV58_ORYSJ</name>
<evidence type="ECO:0000313" key="1">
    <source>
        <dbReference type="EMBL" id="BAT11056.1"/>
    </source>
</evidence>
<reference evidence="1 2" key="2">
    <citation type="journal article" date="2013" name="Plant Cell Physiol.">
        <title>Rice Annotation Project Database (RAP-DB): an integrative and interactive database for rice genomics.</title>
        <authorList>
            <person name="Sakai H."/>
            <person name="Lee S.S."/>
            <person name="Tanaka T."/>
            <person name="Numa H."/>
            <person name="Kim J."/>
            <person name="Kawahara Y."/>
            <person name="Wakimoto H."/>
            <person name="Yang C.C."/>
            <person name="Iwamoto M."/>
            <person name="Abe T."/>
            <person name="Yamada Y."/>
            <person name="Muto A."/>
            <person name="Inokuchi H."/>
            <person name="Ikemura T."/>
            <person name="Matsumoto T."/>
            <person name="Sasaki T."/>
            <person name="Itoh T."/>
        </authorList>
    </citation>
    <scope>NUCLEOTIDE SEQUENCE [LARGE SCALE GENOMIC DNA]</scope>
    <source>
        <strain evidence="2">cv. Nipponbare</strain>
    </source>
</reference>
<dbReference type="PaxDb" id="39947-A0A0P0XV58"/>
<dbReference type="Proteomes" id="UP000059680">
    <property type="component" value="Chromosome 10"/>
</dbReference>
<evidence type="ECO:0000313" key="2">
    <source>
        <dbReference type="Proteomes" id="UP000059680"/>
    </source>
</evidence>
<keyword evidence="2" id="KW-1185">Reference proteome</keyword>
<dbReference type="AlphaFoldDB" id="A0A0P0XV58"/>
<proteinExistence type="predicted"/>
<accession>A0A0P0XV58</accession>
<organism evidence="1 2">
    <name type="scientific">Oryza sativa subsp. japonica</name>
    <name type="common">Rice</name>
    <dbReference type="NCBI Taxonomy" id="39947"/>
    <lineage>
        <taxon>Eukaryota</taxon>
        <taxon>Viridiplantae</taxon>
        <taxon>Streptophyta</taxon>
        <taxon>Embryophyta</taxon>
        <taxon>Tracheophyta</taxon>
        <taxon>Spermatophyta</taxon>
        <taxon>Magnoliopsida</taxon>
        <taxon>Liliopsida</taxon>
        <taxon>Poales</taxon>
        <taxon>Poaceae</taxon>
        <taxon>BOP clade</taxon>
        <taxon>Oryzoideae</taxon>
        <taxon>Oryzeae</taxon>
        <taxon>Oryzinae</taxon>
        <taxon>Oryza</taxon>
        <taxon>Oryza sativa</taxon>
    </lineage>
</organism>
<gene>
    <name evidence="1" type="ordered locus">Os10g0443951</name>
    <name evidence="1" type="ORF">OSNPB_100443951</name>
</gene>
<reference evidence="1 2" key="3">
    <citation type="journal article" date="2013" name="Rice">
        <title>Improvement of the Oryza sativa Nipponbare reference genome using next generation sequence and optical map data.</title>
        <authorList>
            <person name="Kawahara Y."/>
            <person name="de la Bastide M."/>
            <person name="Hamilton J.P."/>
            <person name="Kanamori H."/>
            <person name="McCombie W.R."/>
            <person name="Ouyang S."/>
            <person name="Schwartz D.C."/>
            <person name="Tanaka T."/>
            <person name="Wu J."/>
            <person name="Zhou S."/>
            <person name="Childs K.L."/>
            <person name="Davidson R.M."/>
            <person name="Lin H."/>
            <person name="Quesada-Ocampo L."/>
            <person name="Vaillancourt B."/>
            <person name="Sakai H."/>
            <person name="Lee S.S."/>
            <person name="Kim J."/>
            <person name="Numa H."/>
            <person name="Itoh T."/>
            <person name="Buell C.R."/>
            <person name="Matsumoto T."/>
        </authorList>
    </citation>
    <scope>NUCLEOTIDE SEQUENCE [LARGE SCALE GENOMIC DNA]</scope>
    <source>
        <strain evidence="2">cv. Nipponbare</strain>
    </source>
</reference>
<dbReference type="EMBL" id="AP014966">
    <property type="protein sequence ID" value="BAT11056.1"/>
    <property type="molecule type" value="Genomic_DNA"/>
</dbReference>